<dbReference type="SUPFAM" id="SSF140663">
    <property type="entry name" value="TTHA0068-like"/>
    <property type="match status" value="1"/>
</dbReference>
<dbReference type="InterPro" id="IPR050312">
    <property type="entry name" value="IolE/XylAMocC-like"/>
</dbReference>
<dbReference type="PANTHER" id="PTHR12110:SF41">
    <property type="entry name" value="INOSOSE DEHYDRATASE"/>
    <property type="match status" value="1"/>
</dbReference>
<dbReference type="Gene3D" id="3.20.20.150">
    <property type="entry name" value="Divalent-metal-dependent TIM barrel enzymes"/>
    <property type="match status" value="1"/>
</dbReference>
<dbReference type="InterPro" id="IPR036237">
    <property type="entry name" value="Xyl_isomerase-like_sf"/>
</dbReference>
<dbReference type="Pfam" id="PF03745">
    <property type="entry name" value="DUF309"/>
    <property type="match status" value="1"/>
</dbReference>
<accession>A0A6J4U401</accession>
<dbReference type="InterPro" id="IPR005500">
    <property type="entry name" value="DUF309"/>
</dbReference>
<gene>
    <name evidence="2" type="ORF">AVDCRST_MAG73-1805</name>
</gene>
<dbReference type="AlphaFoldDB" id="A0A6J4U401"/>
<dbReference type="InterPro" id="IPR023203">
    <property type="entry name" value="TTHA0068_sf"/>
</dbReference>
<protein>
    <recommendedName>
        <fullName evidence="1">Xylose isomerase-like TIM barrel domain-containing protein</fullName>
    </recommendedName>
</protein>
<dbReference type="SUPFAM" id="SSF51658">
    <property type="entry name" value="Xylose isomerase-like"/>
    <property type="match status" value="1"/>
</dbReference>
<evidence type="ECO:0000259" key="1">
    <source>
        <dbReference type="Pfam" id="PF01261"/>
    </source>
</evidence>
<sequence>METPAGAIAPSAPFLGASSGAFYPTPTERAPALAARLGLSDLEIMLQTAGEYAPRFARRLATACDGEGRRVHAVHLWQQLHPLLSPYARRAREGRVAFERAIEVARTLSAAVLVWHGPTPAELAVPDGRSRFADAAGTLGARCGEAGIRLAIENVSWCALAQAREVAAFATRTSGLDSAARPGFVFDPFQAAEAGANPFLILASMGDRLVDVHLSDRSADDPTARHLPPGDGDLPWAALLRAIVGTGYRGPLMIEAPLDPDGITLARVRARLDPLLAALVAGGDGRDGAPPPGVVEGIALFNARRFYDAHEAIELEWHAERGDRRRLYQGILQIGVGFHHVLGGNHRGAVLLLTDGIAKVSRFVPRCLGLDTGRLVTESAACLAVIEDLGPDGLGRFDPETIPMVHAAA</sequence>
<feature type="domain" description="Xylose isomerase-like TIM barrel" evidence="1">
    <location>
        <begin position="32"/>
        <end position="260"/>
    </location>
</feature>
<dbReference type="Gene3D" id="1.10.3450.10">
    <property type="entry name" value="TTHA0068-like"/>
    <property type="match status" value="1"/>
</dbReference>
<dbReference type="Pfam" id="PF01261">
    <property type="entry name" value="AP_endonuc_2"/>
    <property type="match status" value="1"/>
</dbReference>
<reference evidence="2" key="1">
    <citation type="submission" date="2020-02" db="EMBL/GenBank/DDBJ databases">
        <authorList>
            <person name="Meier V. D."/>
        </authorList>
    </citation>
    <scope>NUCLEOTIDE SEQUENCE</scope>
    <source>
        <strain evidence="2">AVDCRST_MAG73</strain>
    </source>
</reference>
<evidence type="ECO:0000313" key="2">
    <source>
        <dbReference type="EMBL" id="CAA9539832.1"/>
    </source>
</evidence>
<proteinExistence type="predicted"/>
<name>A0A6J4U401_9BACT</name>
<dbReference type="InterPro" id="IPR013022">
    <property type="entry name" value="Xyl_isomerase-like_TIM-brl"/>
</dbReference>
<dbReference type="EMBL" id="CADCWE010000113">
    <property type="protein sequence ID" value="CAA9539832.1"/>
    <property type="molecule type" value="Genomic_DNA"/>
</dbReference>
<organism evidence="2">
    <name type="scientific">uncultured Thermomicrobiales bacterium</name>
    <dbReference type="NCBI Taxonomy" id="1645740"/>
    <lineage>
        <taxon>Bacteria</taxon>
        <taxon>Pseudomonadati</taxon>
        <taxon>Thermomicrobiota</taxon>
        <taxon>Thermomicrobia</taxon>
        <taxon>Thermomicrobiales</taxon>
        <taxon>environmental samples</taxon>
    </lineage>
</organism>
<dbReference type="PANTHER" id="PTHR12110">
    <property type="entry name" value="HYDROXYPYRUVATE ISOMERASE"/>
    <property type="match status" value="1"/>
</dbReference>